<dbReference type="EMBL" id="QGNW01001369">
    <property type="protein sequence ID" value="RVW43684.1"/>
    <property type="molecule type" value="Genomic_DNA"/>
</dbReference>
<evidence type="ECO:0000259" key="2">
    <source>
        <dbReference type="Pfam" id="PF07727"/>
    </source>
</evidence>
<comment type="caution">
    <text evidence="3">The sequence shown here is derived from an EMBL/GenBank/DDBJ whole genome shotgun (WGS) entry which is preliminary data.</text>
</comment>
<dbReference type="SUPFAM" id="SSF56672">
    <property type="entry name" value="DNA/RNA polymerases"/>
    <property type="match status" value="1"/>
</dbReference>
<dbReference type="AlphaFoldDB" id="A0A438E7R9"/>
<proteinExistence type="predicted"/>
<gene>
    <name evidence="3" type="primary">RE1_2520</name>
    <name evidence="3" type="ORF">CK203_080508</name>
</gene>
<dbReference type="CDD" id="cd09272">
    <property type="entry name" value="RNase_HI_RT_Ty1"/>
    <property type="match status" value="1"/>
</dbReference>
<feature type="region of interest" description="Disordered" evidence="1">
    <location>
        <begin position="1"/>
        <end position="92"/>
    </location>
</feature>
<evidence type="ECO:0000313" key="4">
    <source>
        <dbReference type="Proteomes" id="UP000288805"/>
    </source>
</evidence>
<dbReference type="InterPro" id="IPR043502">
    <property type="entry name" value="DNA/RNA_pol_sf"/>
</dbReference>
<protein>
    <submittedName>
        <fullName evidence="3">Retrovirus-related Pol polyprotein from transposon RE1</fullName>
    </submittedName>
</protein>
<feature type="domain" description="Reverse transcriptase Ty1/copia-type" evidence="2">
    <location>
        <begin position="100"/>
        <end position="261"/>
    </location>
</feature>
<dbReference type="PANTHER" id="PTHR11439">
    <property type="entry name" value="GAG-POL-RELATED RETROTRANSPOSON"/>
    <property type="match status" value="1"/>
</dbReference>
<name>A0A438E7R9_VITVI</name>
<evidence type="ECO:0000256" key="1">
    <source>
        <dbReference type="SAM" id="MobiDB-lite"/>
    </source>
</evidence>
<dbReference type="PANTHER" id="PTHR11439:SF470">
    <property type="entry name" value="CYSTEINE-RICH RLK (RECEPTOR-LIKE PROTEIN KINASE) 8"/>
    <property type="match status" value="1"/>
</dbReference>
<dbReference type="Pfam" id="PF07727">
    <property type="entry name" value="RVT_2"/>
    <property type="match status" value="1"/>
</dbReference>
<dbReference type="Proteomes" id="UP000288805">
    <property type="component" value="Unassembled WGS sequence"/>
</dbReference>
<evidence type="ECO:0000313" key="3">
    <source>
        <dbReference type="EMBL" id="RVW43684.1"/>
    </source>
</evidence>
<dbReference type="InterPro" id="IPR013103">
    <property type="entry name" value="RVT_2"/>
</dbReference>
<organism evidence="3 4">
    <name type="scientific">Vitis vinifera</name>
    <name type="common">Grape</name>
    <dbReference type="NCBI Taxonomy" id="29760"/>
    <lineage>
        <taxon>Eukaryota</taxon>
        <taxon>Viridiplantae</taxon>
        <taxon>Streptophyta</taxon>
        <taxon>Embryophyta</taxon>
        <taxon>Tracheophyta</taxon>
        <taxon>Spermatophyta</taxon>
        <taxon>Magnoliopsida</taxon>
        <taxon>eudicotyledons</taxon>
        <taxon>Gunneridae</taxon>
        <taxon>Pentapetalae</taxon>
        <taxon>rosids</taxon>
        <taxon>Vitales</taxon>
        <taxon>Vitaceae</taxon>
        <taxon>Viteae</taxon>
        <taxon>Vitis</taxon>
    </lineage>
</organism>
<reference evidence="3 4" key="1">
    <citation type="journal article" date="2018" name="PLoS Genet.">
        <title>Population sequencing reveals clonal diversity and ancestral inbreeding in the grapevine cultivar Chardonnay.</title>
        <authorList>
            <person name="Roach M.J."/>
            <person name="Johnson D.L."/>
            <person name="Bohlmann J."/>
            <person name="van Vuuren H.J."/>
            <person name="Jones S.J."/>
            <person name="Pretorius I.S."/>
            <person name="Schmidt S.A."/>
            <person name="Borneman A.R."/>
        </authorList>
    </citation>
    <scope>NUCLEOTIDE SEQUENCE [LARGE SCALE GENOMIC DNA]</scope>
    <source>
        <strain evidence="4">cv. Chardonnay</strain>
        <tissue evidence="3">Leaf</tissue>
    </source>
</reference>
<sequence>MMEDNPCESFEPLDFPHVSTHSDKEPESSPIPASVTGNFPQFPKLYSREKVIPKQKQVQESNLDPGNEITVKSDPPLHTQPGETSTNSTDNLDLDLPIAYDVKNAFLHGDLDEEIYMNIPPGFEGNTGNKVCKLKKALYGLKQSPKAWFRRFAKVTKESRYKQSQGDHTLFIKHSAARGVSALLVYVDDIIVTGDDEREKHEVKRRLATEFEIKELGKLKYFLGIEVTYSTQGTFISQQKYVTNLLAETGKIECKPISTPVDPNHKLGEAKEESVVDKRMYQRLVGRLLYLAHTRPDIAYSVSVIRQFMHDLREPHLQTAYRVLHYLKGNPGKGILFKKNNTLALEAYTDTDYAGSLVDQRLTTGYCTFLGGNLVTWRSKKQNVVARSSAESKFRVITQGLCELLWLKIILDDLRIKWDGPMKLYCNNKLAINIAHNPIQHDRTKHIEIDRHFIKEKLEERVVYMSYVPSEHQLANILTKGLNNSMFHNLVFKLGMEDIYSSA</sequence>
<accession>A0A438E7R9</accession>
<feature type="compositionally biased region" description="Polar residues" evidence="1">
    <location>
        <begin position="81"/>
        <end position="91"/>
    </location>
</feature>